<dbReference type="GO" id="GO:0005634">
    <property type="term" value="C:nucleus"/>
    <property type="evidence" value="ECO:0007669"/>
    <property type="project" value="TreeGrafter"/>
</dbReference>
<dbReference type="GO" id="GO:0008270">
    <property type="term" value="F:zinc ion binding"/>
    <property type="evidence" value="ECO:0007669"/>
    <property type="project" value="UniProtKB-KW"/>
</dbReference>
<keyword evidence="1" id="KW-0862">Zinc</keyword>
<dbReference type="EMBL" id="JBAMMX010000010">
    <property type="protein sequence ID" value="KAK6931990.1"/>
    <property type="molecule type" value="Genomic_DNA"/>
</dbReference>
<dbReference type="Proteomes" id="UP001370490">
    <property type="component" value="Unassembled WGS sequence"/>
</dbReference>
<dbReference type="InterPro" id="IPR057250">
    <property type="entry name" value="Znf_C2HC_NPR-type"/>
</dbReference>
<reference evidence="3 4" key="1">
    <citation type="submission" date="2023-12" db="EMBL/GenBank/DDBJ databases">
        <title>A high-quality genome assembly for Dillenia turbinata (Dilleniales).</title>
        <authorList>
            <person name="Chanderbali A."/>
        </authorList>
    </citation>
    <scope>NUCLEOTIDE SEQUENCE [LARGE SCALE GENOMIC DNA]</scope>
    <source>
        <strain evidence="3">LSX21</strain>
        <tissue evidence="3">Leaf</tissue>
    </source>
</reference>
<proteinExistence type="predicted"/>
<comment type="caution">
    <text evidence="1">Lacks conserved residue(s) required for the propagation of feature annotation.</text>
</comment>
<dbReference type="GO" id="GO:0050832">
    <property type="term" value="P:defense response to fungus"/>
    <property type="evidence" value="ECO:0007669"/>
    <property type="project" value="TreeGrafter"/>
</dbReference>
<keyword evidence="1" id="KW-0479">Metal-binding</keyword>
<dbReference type="GO" id="GO:0009862">
    <property type="term" value="P:systemic acquired resistance, salicylic acid mediated signaling pathway"/>
    <property type="evidence" value="ECO:0007669"/>
    <property type="project" value="InterPro"/>
</dbReference>
<dbReference type="GO" id="GO:0042742">
    <property type="term" value="P:defense response to bacterium"/>
    <property type="evidence" value="ECO:0007669"/>
    <property type="project" value="TreeGrafter"/>
</dbReference>
<gene>
    <name evidence="3" type="ORF">RJ641_001614</name>
</gene>
<dbReference type="GO" id="GO:2000031">
    <property type="term" value="P:regulation of salicylic acid mediated signaling pathway"/>
    <property type="evidence" value="ECO:0007669"/>
    <property type="project" value="InterPro"/>
</dbReference>
<dbReference type="AlphaFoldDB" id="A0AAN8VCU1"/>
<protein>
    <recommendedName>
        <fullName evidence="2">C2HC NPR-type domain-containing protein</fullName>
    </recommendedName>
</protein>
<dbReference type="GO" id="GO:2000022">
    <property type="term" value="P:regulation of jasmonic acid mediated signaling pathway"/>
    <property type="evidence" value="ECO:0007669"/>
    <property type="project" value="InterPro"/>
</dbReference>
<organism evidence="3 4">
    <name type="scientific">Dillenia turbinata</name>
    <dbReference type="NCBI Taxonomy" id="194707"/>
    <lineage>
        <taxon>Eukaryota</taxon>
        <taxon>Viridiplantae</taxon>
        <taxon>Streptophyta</taxon>
        <taxon>Embryophyta</taxon>
        <taxon>Tracheophyta</taxon>
        <taxon>Spermatophyta</taxon>
        <taxon>Magnoliopsida</taxon>
        <taxon>eudicotyledons</taxon>
        <taxon>Gunneridae</taxon>
        <taxon>Pentapetalae</taxon>
        <taxon>Dilleniales</taxon>
        <taxon>Dilleniaceae</taxon>
        <taxon>Dillenia</taxon>
    </lineage>
</organism>
<feature type="domain" description="C2HC NPR-type" evidence="2">
    <location>
        <begin position="66"/>
        <end position="80"/>
    </location>
</feature>
<name>A0AAN8VCU1_9MAGN</name>
<evidence type="ECO:0000313" key="3">
    <source>
        <dbReference type="EMBL" id="KAK6931990.1"/>
    </source>
</evidence>
<dbReference type="PANTHER" id="PTHR46475:SF2">
    <property type="entry name" value="REGULATORY PROTEIN NPR3"/>
    <property type="match status" value="1"/>
</dbReference>
<keyword evidence="4" id="KW-1185">Reference proteome</keyword>
<accession>A0AAN8VCU1</accession>
<evidence type="ECO:0000313" key="4">
    <source>
        <dbReference type="Proteomes" id="UP001370490"/>
    </source>
</evidence>
<keyword evidence="1" id="KW-0863">Zinc-finger</keyword>
<evidence type="ECO:0000256" key="1">
    <source>
        <dbReference type="PROSITE-ProRule" id="PRU01391"/>
    </source>
</evidence>
<dbReference type="PROSITE" id="PS52046">
    <property type="entry name" value="ZF_C2HC_NPR"/>
    <property type="match status" value="1"/>
</dbReference>
<comment type="caution">
    <text evidence="3">The sequence shown here is derived from an EMBL/GenBank/DDBJ whole genome shotgun (WGS) entry which is preliminary data.</text>
</comment>
<dbReference type="InterPro" id="IPR044292">
    <property type="entry name" value="NPR"/>
</dbReference>
<evidence type="ECO:0000259" key="2">
    <source>
        <dbReference type="PROSITE" id="PS52046"/>
    </source>
</evidence>
<sequence>MYKAEKQISGYDYGVLASKLWAYEDLGLSKYTTTTIGKSASENPSKHLEKITFLTSGKLKPSPPDVSTCVDNGCPHDACRPDIDFVVELMYASAIFQVPELVSLFRIYPSHFILLVIHVAVRWKEPSTMVALLSQGACASEPKWDGQTAVSTAG</sequence>
<dbReference type="PANTHER" id="PTHR46475">
    <property type="entry name" value="REGULATORY PROTEIN NPR3"/>
    <property type="match status" value="1"/>
</dbReference>